<organism evidence="6 7">
    <name type="scientific">Variovorax soli</name>
    <dbReference type="NCBI Taxonomy" id="376815"/>
    <lineage>
        <taxon>Bacteria</taxon>
        <taxon>Pseudomonadati</taxon>
        <taxon>Pseudomonadota</taxon>
        <taxon>Betaproteobacteria</taxon>
        <taxon>Burkholderiales</taxon>
        <taxon>Comamonadaceae</taxon>
        <taxon>Variovorax</taxon>
    </lineage>
</organism>
<comment type="cofactor">
    <cofactor evidence="1">
        <name>Mg(2+)</name>
        <dbReference type="ChEBI" id="CHEBI:18420"/>
    </cofactor>
</comment>
<dbReference type="PROSITE" id="PS51462">
    <property type="entry name" value="NUDIX"/>
    <property type="match status" value="1"/>
</dbReference>
<comment type="caution">
    <text evidence="6">The sequence shown here is derived from an EMBL/GenBank/DDBJ whole genome shotgun (WGS) entry which is preliminary data.</text>
</comment>
<evidence type="ECO:0000256" key="1">
    <source>
        <dbReference type="ARBA" id="ARBA00001946"/>
    </source>
</evidence>
<dbReference type="PANTHER" id="PTHR43046:SF12">
    <property type="entry name" value="GDP-MANNOSE MANNOSYL HYDROLASE"/>
    <property type="match status" value="1"/>
</dbReference>
<dbReference type="Pfam" id="PF00293">
    <property type="entry name" value="NUDIX"/>
    <property type="match status" value="1"/>
</dbReference>
<dbReference type="PROSITE" id="PS00893">
    <property type="entry name" value="NUDIX_BOX"/>
    <property type="match status" value="1"/>
</dbReference>
<sequence length="156" mass="17278">MKTVSYGVLIFNEQGQLLLAHATGQKHWDIPKGGAEEGESAREAAIREVREETGIELAADSLQELGRWPYLSRKDLHLFRVDLLTRDCDIAACRCTSFFPHRKSGAMIPEVDRFRWVDVAEIPALAAKSMTALLQSLPGFESLSPAPPRSATARTD</sequence>
<evidence type="ECO:0000313" key="6">
    <source>
        <dbReference type="EMBL" id="MDR6536480.1"/>
    </source>
</evidence>
<dbReference type="PRINTS" id="PR00502">
    <property type="entry name" value="NUDIXFAMILY"/>
</dbReference>
<dbReference type="SUPFAM" id="SSF55811">
    <property type="entry name" value="Nudix"/>
    <property type="match status" value="1"/>
</dbReference>
<dbReference type="InterPro" id="IPR020084">
    <property type="entry name" value="NUDIX_hydrolase_CS"/>
</dbReference>
<dbReference type="Gene3D" id="3.90.79.10">
    <property type="entry name" value="Nucleoside Triphosphate Pyrophosphohydrolase"/>
    <property type="match status" value="1"/>
</dbReference>
<dbReference type="InterPro" id="IPR020476">
    <property type="entry name" value="Nudix_hydrolase"/>
</dbReference>
<dbReference type="RefSeq" id="WP_309901527.1">
    <property type="nucleotide sequence ID" value="NZ_JAVDRF010000004.1"/>
</dbReference>
<accession>A0ABU1NDE4</accession>
<dbReference type="InterPro" id="IPR015797">
    <property type="entry name" value="NUDIX_hydrolase-like_dom_sf"/>
</dbReference>
<evidence type="ECO:0000313" key="7">
    <source>
        <dbReference type="Proteomes" id="UP001184230"/>
    </source>
</evidence>
<protein>
    <submittedName>
        <fullName evidence="6">8-oxo-dGTP pyrophosphatase MutT (NUDIX family)</fullName>
    </submittedName>
</protein>
<dbReference type="PANTHER" id="PTHR43046">
    <property type="entry name" value="GDP-MANNOSE MANNOSYL HYDROLASE"/>
    <property type="match status" value="1"/>
</dbReference>
<proteinExistence type="inferred from homology"/>
<dbReference type="EMBL" id="JAVDRF010000004">
    <property type="protein sequence ID" value="MDR6536480.1"/>
    <property type="molecule type" value="Genomic_DNA"/>
</dbReference>
<evidence type="ECO:0000259" key="5">
    <source>
        <dbReference type="PROSITE" id="PS51462"/>
    </source>
</evidence>
<evidence type="ECO:0000256" key="4">
    <source>
        <dbReference type="RuleBase" id="RU003476"/>
    </source>
</evidence>
<keyword evidence="7" id="KW-1185">Reference proteome</keyword>
<reference evidence="6 7" key="1">
    <citation type="submission" date="2023-07" db="EMBL/GenBank/DDBJ databases">
        <title>Sorghum-associated microbial communities from plants grown in Nebraska, USA.</title>
        <authorList>
            <person name="Schachtman D."/>
        </authorList>
    </citation>
    <scope>NUCLEOTIDE SEQUENCE [LARGE SCALE GENOMIC DNA]</scope>
    <source>
        <strain evidence="6 7">DS1781</strain>
    </source>
</reference>
<keyword evidence="2 4" id="KW-0378">Hydrolase</keyword>
<dbReference type="Proteomes" id="UP001184230">
    <property type="component" value="Unassembled WGS sequence"/>
</dbReference>
<feature type="domain" description="Nudix hydrolase" evidence="5">
    <location>
        <begin position="1"/>
        <end position="138"/>
    </location>
</feature>
<keyword evidence="3" id="KW-0460">Magnesium</keyword>
<comment type="similarity">
    <text evidence="4">Belongs to the Nudix hydrolase family.</text>
</comment>
<evidence type="ECO:0000256" key="2">
    <source>
        <dbReference type="ARBA" id="ARBA00022801"/>
    </source>
</evidence>
<name>A0ABU1NDE4_9BURK</name>
<gene>
    <name evidence="6" type="ORF">J2739_002253</name>
</gene>
<dbReference type="InterPro" id="IPR000086">
    <property type="entry name" value="NUDIX_hydrolase_dom"/>
</dbReference>
<evidence type="ECO:0000256" key="3">
    <source>
        <dbReference type="ARBA" id="ARBA00022842"/>
    </source>
</evidence>